<dbReference type="AlphaFoldDB" id="A0A6J4VAG2"/>
<feature type="non-terminal residue" evidence="2">
    <location>
        <position position="1"/>
    </location>
</feature>
<evidence type="ECO:0000313" key="2">
    <source>
        <dbReference type="EMBL" id="CAA9570749.1"/>
    </source>
</evidence>
<name>A0A6J4VAG2_9BACT</name>
<proteinExistence type="predicted"/>
<protein>
    <submittedName>
        <fullName evidence="2">Uncharacterized protein</fullName>
    </submittedName>
</protein>
<accession>A0A6J4VAG2</accession>
<feature type="region of interest" description="Disordered" evidence="1">
    <location>
        <begin position="1"/>
        <end position="31"/>
    </location>
</feature>
<organism evidence="2">
    <name type="scientific">uncultured Thermomicrobiales bacterium</name>
    <dbReference type="NCBI Taxonomy" id="1645740"/>
    <lineage>
        <taxon>Bacteria</taxon>
        <taxon>Pseudomonadati</taxon>
        <taxon>Thermomicrobiota</taxon>
        <taxon>Thermomicrobia</taxon>
        <taxon>Thermomicrobiales</taxon>
        <taxon>environmental samples</taxon>
    </lineage>
</organism>
<feature type="non-terminal residue" evidence="2">
    <location>
        <position position="66"/>
    </location>
</feature>
<reference evidence="2" key="1">
    <citation type="submission" date="2020-02" db="EMBL/GenBank/DDBJ databases">
        <authorList>
            <person name="Meier V. D."/>
        </authorList>
    </citation>
    <scope>NUCLEOTIDE SEQUENCE</scope>
    <source>
        <strain evidence="2">AVDCRST_MAG19</strain>
    </source>
</reference>
<sequence length="66" mass="6958">CRRSRTWGGRSARESARRPGSQPFAIPPPLPGCLSAPPLAMHCGDAVVQIEHVRDGVALSGPDVRG</sequence>
<gene>
    <name evidence="2" type="ORF">AVDCRST_MAG19-2754</name>
</gene>
<dbReference type="EMBL" id="CADCWL010000136">
    <property type="protein sequence ID" value="CAA9570749.1"/>
    <property type="molecule type" value="Genomic_DNA"/>
</dbReference>
<evidence type="ECO:0000256" key="1">
    <source>
        <dbReference type="SAM" id="MobiDB-lite"/>
    </source>
</evidence>